<evidence type="ECO:0000259" key="1">
    <source>
        <dbReference type="Pfam" id="PF09722"/>
    </source>
</evidence>
<evidence type="ECO:0000259" key="2">
    <source>
        <dbReference type="Pfam" id="PF20432"/>
    </source>
</evidence>
<name>A0A1Z1FDL5_9SPHN</name>
<protein>
    <submittedName>
        <fullName evidence="3">Uncharacterized protein</fullName>
    </submittedName>
</protein>
<proteinExistence type="predicted"/>
<dbReference type="EMBL" id="CP019602">
    <property type="protein sequence ID" value="ARU16845.1"/>
    <property type="molecule type" value="Genomic_DNA"/>
</dbReference>
<evidence type="ECO:0000313" key="4">
    <source>
        <dbReference type="Proteomes" id="UP000195807"/>
    </source>
</evidence>
<accession>A0A1Z1FDL5</accession>
<dbReference type="KEGG" id="cman:A9D14_12545"/>
<sequence length="136" mass="15773">MQMLRYFPVMAPEPPSLRVTKEEAHTGARAIVRLFDAWGLSDRESRELLGGIGQDTWLRWKSNSKIRISRDLGTRLGLLLSIHNSLRIIYHDKSFGNAWVRKSNEFFQWRTPLDVMMSGTIFSMARVRNYLLAECS</sequence>
<dbReference type="AlphaFoldDB" id="A0A1Z1FDL5"/>
<dbReference type="Proteomes" id="UP000195807">
    <property type="component" value="Chromosome"/>
</dbReference>
<dbReference type="OrthoDB" id="117888at2"/>
<dbReference type="GO" id="GO:0003677">
    <property type="term" value="F:DNA binding"/>
    <property type="evidence" value="ECO:0007669"/>
    <property type="project" value="InterPro"/>
</dbReference>
<organism evidence="3 4">
    <name type="scientific">Croceicoccus marinus</name>
    <dbReference type="NCBI Taxonomy" id="450378"/>
    <lineage>
        <taxon>Bacteria</taxon>
        <taxon>Pseudomonadati</taxon>
        <taxon>Pseudomonadota</taxon>
        <taxon>Alphaproteobacteria</taxon>
        <taxon>Sphingomonadales</taxon>
        <taxon>Erythrobacteraceae</taxon>
        <taxon>Croceicoccus</taxon>
    </lineage>
</organism>
<dbReference type="InterPro" id="IPR024467">
    <property type="entry name" value="Xre/MbcA/ParS-like_toxin-bd"/>
</dbReference>
<keyword evidence="4" id="KW-1185">Reference proteome</keyword>
<reference evidence="3 4" key="1">
    <citation type="submission" date="2017-01" db="EMBL/GenBank/DDBJ databases">
        <title>Complete genome sequence of esterase-producing bacterium Croceicoccus marinus E4A9.</title>
        <authorList>
            <person name="Wu Y.-H."/>
            <person name="Cheng H."/>
            <person name="Xu L."/>
            <person name="Huo Y.-Y."/>
            <person name="Wang C.-S."/>
            <person name="Xu X.-W."/>
        </authorList>
    </citation>
    <scope>NUCLEOTIDE SEQUENCE [LARGE SCALE GENOMIC DNA]</scope>
    <source>
        <strain evidence="3 4">E4A9</strain>
    </source>
</reference>
<dbReference type="RefSeq" id="WP_087910516.1">
    <property type="nucleotide sequence ID" value="NZ_CP019602.1"/>
</dbReference>
<feature type="domain" description="Antitoxin Xre-like helix-turn-helix" evidence="2">
    <location>
        <begin position="19"/>
        <end position="80"/>
    </location>
</feature>
<dbReference type="InterPro" id="IPR046847">
    <property type="entry name" value="Xre-like_HTH"/>
</dbReference>
<evidence type="ECO:0000313" key="3">
    <source>
        <dbReference type="EMBL" id="ARU16845.1"/>
    </source>
</evidence>
<dbReference type="Pfam" id="PF09722">
    <property type="entry name" value="Xre_MbcA_ParS_C"/>
    <property type="match status" value="1"/>
</dbReference>
<feature type="domain" description="Antitoxin Xre/MbcA/ParS-like toxin-binding" evidence="1">
    <location>
        <begin position="92"/>
        <end position="133"/>
    </location>
</feature>
<dbReference type="Pfam" id="PF20432">
    <property type="entry name" value="Xre-like-HTH"/>
    <property type="match status" value="1"/>
</dbReference>
<gene>
    <name evidence="3" type="ORF">A9D14_12545</name>
</gene>